<dbReference type="EMBL" id="LXQA010299245">
    <property type="protein sequence ID" value="MCI42020.1"/>
    <property type="molecule type" value="Genomic_DNA"/>
</dbReference>
<feature type="non-terminal residue" evidence="2">
    <location>
        <position position="81"/>
    </location>
</feature>
<proteinExistence type="predicted"/>
<feature type="region of interest" description="Disordered" evidence="1">
    <location>
        <begin position="52"/>
        <end position="81"/>
    </location>
</feature>
<accession>A0A392S1Y7</accession>
<evidence type="ECO:0000313" key="2">
    <source>
        <dbReference type="EMBL" id="MCI42020.1"/>
    </source>
</evidence>
<evidence type="ECO:0000313" key="3">
    <source>
        <dbReference type="Proteomes" id="UP000265520"/>
    </source>
</evidence>
<keyword evidence="3" id="KW-1185">Reference proteome</keyword>
<organism evidence="2 3">
    <name type="scientific">Trifolium medium</name>
    <dbReference type="NCBI Taxonomy" id="97028"/>
    <lineage>
        <taxon>Eukaryota</taxon>
        <taxon>Viridiplantae</taxon>
        <taxon>Streptophyta</taxon>
        <taxon>Embryophyta</taxon>
        <taxon>Tracheophyta</taxon>
        <taxon>Spermatophyta</taxon>
        <taxon>Magnoliopsida</taxon>
        <taxon>eudicotyledons</taxon>
        <taxon>Gunneridae</taxon>
        <taxon>Pentapetalae</taxon>
        <taxon>rosids</taxon>
        <taxon>fabids</taxon>
        <taxon>Fabales</taxon>
        <taxon>Fabaceae</taxon>
        <taxon>Papilionoideae</taxon>
        <taxon>50 kb inversion clade</taxon>
        <taxon>NPAAA clade</taxon>
        <taxon>Hologalegina</taxon>
        <taxon>IRL clade</taxon>
        <taxon>Trifolieae</taxon>
        <taxon>Trifolium</taxon>
    </lineage>
</organism>
<dbReference type="Proteomes" id="UP000265520">
    <property type="component" value="Unassembled WGS sequence"/>
</dbReference>
<reference evidence="2 3" key="1">
    <citation type="journal article" date="2018" name="Front. Plant Sci.">
        <title>Red Clover (Trifolium pratense) and Zigzag Clover (T. medium) - A Picture of Genomic Similarities and Differences.</title>
        <authorList>
            <person name="Dluhosova J."/>
            <person name="Istvanek J."/>
            <person name="Nedelnik J."/>
            <person name="Repkova J."/>
        </authorList>
    </citation>
    <scope>NUCLEOTIDE SEQUENCE [LARGE SCALE GENOMIC DNA]</scope>
    <source>
        <strain evidence="3">cv. 10/8</strain>
        <tissue evidence="2">Leaf</tissue>
    </source>
</reference>
<name>A0A392S1Y7_9FABA</name>
<protein>
    <submittedName>
        <fullName evidence="2">Uncharacterized protein</fullName>
    </submittedName>
</protein>
<dbReference type="AlphaFoldDB" id="A0A392S1Y7"/>
<evidence type="ECO:0000256" key="1">
    <source>
        <dbReference type="SAM" id="MobiDB-lite"/>
    </source>
</evidence>
<sequence>MGIISTPMCHEGAFSKSNPPLHSSHDITSLLQQMLQSQQACIADISTFNKSLTPPNYTHNNTHRLPDQLCASHRPFNHHQP</sequence>
<comment type="caution">
    <text evidence="2">The sequence shown here is derived from an EMBL/GenBank/DDBJ whole genome shotgun (WGS) entry which is preliminary data.</text>
</comment>
<feature type="region of interest" description="Disordered" evidence="1">
    <location>
        <begin position="1"/>
        <end position="24"/>
    </location>
</feature>